<evidence type="ECO:0000256" key="1">
    <source>
        <dbReference type="SAM" id="MobiDB-lite"/>
    </source>
</evidence>
<comment type="caution">
    <text evidence="2">The sequence shown here is derived from an EMBL/GenBank/DDBJ whole genome shotgun (WGS) entry which is preliminary data.</text>
</comment>
<evidence type="ECO:0000313" key="2">
    <source>
        <dbReference type="EMBL" id="NMO14708.1"/>
    </source>
</evidence>
<organism evidence="2 3">
    <name type="scientific">Pyxidicoccus fallax</name>
    <dbReference type="NCBI Taxonomy" id="394095"/>
    <lineage>
        <taxon>Bacteria</taxon>
        <taxon>Pseudomonadati</taxon>
        <taxon>Myxococcota</taxon>
        <taxon>Myxococcia</taxon>
        <taxon>Myxococcales</taxon>
        <taxon>Cystobacterineae</taxon>
        <taxon>Myxococcaceae</taxon>
        <taxon>Pyxidicoccus</taxon>
    </lineage>
</organism>
<proteinExistence type="predicted"/>
<feature type="compositionally biased region" description="Basic and acidic residues" evidence="1">
    <location>
        <begin position="38"/>
        <end position="60"/>
    </location>
</feature>
<dbReference type="Proteomes" id="UP000518300">
    <property type="component" value="Unassembled WGS sequence"/>
</dbReference>
<dbReference type="EMBL" id="JABBJJ010000023">
    <property type="protein sequence ID" value="NMO14708.1"/>
    <property type="molecule type" value="Genomic_DNA"/>
</dbReference>
<keyword evidence="3" id="KW-1185">Reference proteome</keyword>
<reference evidence="2 3" key="1">
    <citation type="submission" date="2020-04" db="EMBL/GenBank/DDBJ databases">
        <title>Draft genome of Pyxidicoccus fallax type strain.</title>
        <authorList>
            <person name="Whitworth D.E."/>
        </authorList>
    </citation>
    <scope>NUCLEOTIDE SEQUENCE [LARGE SCALE GENOMIC DNA]</scope>
    <source>
        <strain evidence="2 3">DSM 14698</strain>
    </source>
</reference>
<accession>A0A848LG32</accession>
<evidence type="ECO:0000313" key="3">
    <source>
        <dbReference type="Proteomes" id="UP000518300"/>
    </source>
</evidence>
<gene>
    <name evidence="2" type="ORF">HG543_07525</name>
</gene>
<dbReference type="AlphaFoldDB" id="A0A848LG32"/>
<name>A0A848LG32_9BACT</name>
<feature type="region of interest" description="Disordered" evidence="1">
    <location>
        <begin position="1"/>
        <end position="90"/>
    </location>
</feature>
<protein>
    <submittedName>
        <fullName evidence="2">Uncharacterized protein</fullName>
    </submittedName>
</protein>
<sequence length="216" mass="22691">MGIPGAVRSGGPSPWSSLMSRIDGGNRSSSPKGPVRSGAERPDSAAQGARKDAGAKDLQNHRAVQPFQGRSDFEPDRRATPRAVAPQPAVSAQIANADAELALLSEFPDQADAQGGLASAMLHAHADEPASQARIVERLMQDGRLEALFGEVFREGNPYVEQPHRTAVVRALGTALARGAVTGEDLRAFTRGAYAHEWRQIGSELGSPSGAAPKKA</sequence>